<dbReference type="InterPro" id="IPR041232">
    <property type="entry name" value="NPL"/>
</dbReference>
<protein>
    <recommendedName>
        <fullName evidence="4">FK506-binding protein</fullName>
        <ecNumber evidence="4">5.2.1.8</ecNumber>
    </recommendedName>
</protein>
<evidence type="ECO:0000256" key="6">
    <source>
        <dbReference type="SAM" id="MobiDB-lite"/>
    </source>
</evidence>
<evidence type="ECO:0000256" key="3">
    <source>
        <dbReference type="ARBA" id="ARBA00023235"/>
    </source>
</evidence>
<reference evidence="8" key="1">
    <citation type="submission" date="2018-03" db="EMBL/GenBank/DDBJ databases">
        <title>The relapsing fever spirochete Borrelia turicatae persists in the highly oxidative environment of its soft-bodied tick vector.</title>
        <authorList>
            <person name="Bourret T.J."/>
            <person name="Boyle W.K."/>
            <person name="Valenzuela J.G."/>
            <person name="Oliveira F."/>
            <person name="Lopez J.E."/>
        </authorList>
    </citation>
    <scope>NUCLEOTIDE SEQUENCE</scope>
    <source>
        <strain evidence="8">Kansas strain/isolate</strain>
        <tissue evidence="8">Salivary glands</tissue>
    </source>
</reference>
<feature type="compositionally biased region" description="Acidic residues" evidence="6">
    <location>
        <begin position="155"/>
        <end position="200"/>
    </location>
</feature>
<dbReference type="SUPFAM" id="SSF54534">
    <property type="entry name" value="FKBP-like"/>
    <property type="match status" value="1"/>
</dbReference>
<dbReference type="GO" id="GO:0003755">
    <property type="term" value="F:peptidyl-prolyl cis-trans isomerase activity"/>
    <property type="evidence" value="ECO:0007669"/>
    <property type="project" value="UniProtKB-KW"/>
</dbReference>
<comment type="catalytic activity">
    <reaction evidence="1 4 5">
        <text>[protein]-peptidylproline (omega=180) = [protein]-peptidylproline (omega=0)</text>
        <dbReference type="Rhea" id="RHEA:16237"/>
        <dbReference type="Rhea" id="RHEA-COMP:10747"/>
        <dbReference type="Rhea" id="RHEA-COMP:10748"/>
        <dbReference type="ChEBI" id="CHEBI:83833"/>
        <dbReference type="ChEBI" id="CHEBI:83834"/>
        <dbReference type="EC" id="5.2.1.8"/>
    </reaction>
</comment>
<feature type="domain" description="PPIase FKBP-type" evidence="7">
    <location>
        <begin position="309"/>
        <end position="397"/>
    </location>
</feature>
<dbReference type="EMBL" id="GGLE01006670">
    <property type="protein sequence ID" value="MBY10796.1"/>
    <property type="molecule type" value="Transcribed_RNA"/>
</dbReference>
<keyword evidence="2 4" id="KW-0697">Rotamase</keyword>
<feature type="region of interest" description="Disordered" evidence="6">
    <location>
        <begin position="96"/>
        <end position="283"/>
    </location>
</feature>
<evidence type="ECO:0000256" key="5">
    <source>
        <dbReference type="PROSITE-ProRule" id="PRU00277"/>
    </source>
</evidence>
<dbReference type="InterPro" id="IPR046357">
    <property type="entry name" value="PPIase_dom_sf"/>
</dbReference>
<evidence type="ECO:0000256" key="1">
    <source>
        <dbReference type="ARBA" id="ARBA00000971"/>
    </source>
</evidence>
<dbReference type="GO" id="GO:0005730">
    <property type="term" value="C:nucleolus"/>
    <property type="evidence" value="ECO:0007669"/>
    <property type="project" value="TreeGrafter"/>
</dbReference>
<dbReference type="EC" id="5.2.1.8" evidence="4"/>
<sequence>MFWGVTLESGKRYTQVVDSTFHVSMAALEPLQKEPSEKYVKLMIEHRNADFLLCVLKYNDVLQVALDLNFVEGEEICFYLNGAEGTVHLSGYLSEFDNMPDLDEEDEADEENASDEEGSEDDDVPTRNKMLTQVKKKVKAKQKPEKKASVFDNSAGDEESSDEDVMPDEWENQSDDDSDEDEEDDEDSGDDDDDESEEEEVPKLVSQKRKRAENDSKKSNALKGKQEPKQQQKNESMSSVTTQEMSPEKAGTPSKRRQRNKKRKTEENNVAEKSSPAAGASKVQGGTVLAGGVRSQDLLVGSGPVAKRGKRVHVYYTGRLPNSNNKQFDACQSGKPFSFILGRGTVIKGWDTGIEGMKVGGKRRLVIPPSQGYANNRVGSIPANSMLAFDVELKAVS</sequence>
<dbReference type="PIRSF" id="PIRSF001473">
    <property type="entry name" value="FK506-bp_FPR3"/>
    <property type="match status" value="1"/>
</dbReference>
<name>A0A2R5LMN4_9ACAR</name>
<organism evidence="8">
    <name type="scientific">Ornithodoros turicata</name>
    <dbReference type="NCBI Taxonomy" id="34597"/>
    <lineage>
        <taxon>Eukaryota</taxon>
        <taxon>Metazoa</taxon>
        <taxon>Ecdysozoa</taxon>
        <taxon>Arthropoda</taxon>
        <taxon>Chelicerata</taxon>
        <taxon>Arachnida</taxon>
        <taxon>Acari</taxon>
        <taxon>Parasitiformes</taxon>
        <taxon>Ixodida</taxon>
        <taxon>Ixodoidea</taxon>
        <taxon>Argasidae</taxon>
        <taxon>Ornithodorinae</taxon>
        <taxon>Ornithodoros</taxon>
    </lineage>
</organism>
<dbReference type="InterPro" id="IPR023566">
    <property type="entry name" value="PPIase_Fpr3/Fpr4-like"/>
</dbReference>
<keyword evidence="3 4" id="KW-0413">Isomerase</keyword>
<dbReference type="InterPro" id="IPR001179">
    <property type="entry name" value="PPIase_FKBP_dom"/>
</dbReference>
<dbReference type="Gene3D" id="2.60.120.340">
    <property type="entry name" value="Nucleoplasmin core domain"/>
    <property type="match status" value="1"/>
</dbReference>
<evidence type="ECO:0000313" key="8">
    <source>
        <dbReference type="EMBL" id="MBY10796.1"/>
    </source>
</evidence>
<feature type="compositionally biased region" description="Basic residues" evidence="6">
    <location>
        <begin position="254"/>
        <end position="263"/>
    </location>
</feature>
<evidence type="ECO:0000256" key="2">
    <source>
        <dbReference type="ARBA" id="ARBA00023110"/>
    </source>
</evidence>
<dbReference type="PANTHER" id="PTHR43811">
    <property type="entry name" value="FKBP-TYPE PEPTIDYL-PROLYL CIS-TRANS ISOMERASE FKPA"/>
    <property type="match status" value="1"/>
</dbReference>
<proteinExistence type="inferred from homology"/>
<feature type="compositionally biased region" description="Polar residues" evidence="6">
    <location>
        <begin position="233"/>
        <end position="245"/>
    </location>
</feature>
<dbReference type="Pfam" id="PF17800">
    <property type="entry name" value="NPL"/>
    <property type="match status" value="1"/>
</dbReference>
<dbReference type="Gene3D" id="3.10.50.40">
    <property type="match status" value="1"/>
</dbReference>
<feature type="compositionally biased region" description="Acidic residues" evidence="6">
    <location>
        <begin position="98"/>
        <end position="123"/>
    </location>
</feature>
<evidence type="ECO:0000256" key="4">
    <source>
        <dbReference type="PIRNR" id="PIRNR001473"/>
    </source>
</evidence>
<feature type="compositionally biased region" description="Basic and acidic residues" evidence="6">
    <location>
        <begin position="212"/>
        <end position="232"/>
    </location>
</feature>
<accession>A0A2R5LMN4</accession>
<dbReference type="Pfam" id="PF00254">
    <property type="entry name" value="FKBP_C"/>
    <property type="match status" value="1"/>
</dbReference>
<dbReference type="PANTHER" id="PTHR43811:SF19">
    <property type="entry name" value="39 KDA FK506-BINDING NUCLEAR PROTEIN"/>
    <property type="match status" value="1"/>
</dbReference>
<dbReference type="PROSITE" id="PS50059">
    <property type="entry name" value="FKBP_PPIASE"/>
    <property type="match status" value="1"/>
</dbReference>
<dbReference type="GO" id="GO:0000785">
    <property type="term" value="C:chromatin"/>
    <property type="evidence" value="ECO:0007669"/>
    <property type="project" value="TreeGrafter"/>
</dbReference>
<comment type="similarity">
    <text evidence="4">Belongs to the FKBP-type PPIase family.</text>
</comment>
<evidence type="ECO:0000259" key="7">
    <source>
        <dbReference type="PROSITE" id="PS50059"/>
    </source>
</evidence>
<dbReference type="AlphaFoldDB" id="A0A2R5LMN4"/>